<reference evidence="2" key="1">
    <citation type="submission" date="2022-01" db="EMBL/GenBank/DDBJ databases">
        <title>Genome Sequence Resource for Two Populations of Ditylenchus destructor, the Migratory Endoparasitic Phytonematode.</title>
        <authorList>
            <person name="Zhang H."/>
            <person name="Lin R."/>
            <person name="Xie B."/>
        </authorList>
    </citation>
    <scope>NUCLEOTIDE SEQUENCE</scope>
    <source>
        <strain evidence="2">BazhouSP</strain>
    </source>
</reference>
<evidence type="ECO:0000256" key="1">
    <source>
        <dbReference type="SAM" id="Phobius"/>
    </source>
</evidence>
<accession>A0AAD4MHD1</accession>
<dbReference type="Proteomes" id="UP001201812">
    <property type="component" value="Unassembled WGS sequence"/>
</dbReference>
<keyword evidence="1" id="KW-0812">Transmembrane</keyword>
<keyword evidence="1" id="KW-1133">Transmembrane helix</keyword>
<keyword evidence="3" id="KW-1185">Reference proteome</keyword>
<comment type="caution">
    <text evidence="2">The sequence shown here is derived from an EMBL/GenBank/DDBJ whole genome shotgun (WGS) entry which is preliminary data.</text>
</comment>
<evidence type="ECO:0000313" key="2">
    <source>
        <dbReference type="EMBL" id="KAI1695265.1"/>
    </source>
</evidence>
<name>A0AAD4MHD1_9BILA</name>
<gene>
    <name evidence="2" type="ORF">DdX_19674</name>
</gene>
<organism evidence="2 3">
    <name type="scientific">Ditylenchus destructor</name>
    <dbReference type="NCBI Taxonomy" id="166010"/>
    <lineage>
        <taxon>Eukaryota</taxon>
        <taxon>Metazoa</taxon>
        <taxon>Ecdysozoa</taxon>
        <taxon>Nematoda</taxon>
        <taxon>Chromadorea</taxon>
        <taxon>Rhabditida</taxon>
        <taxon>Tylenchina</taxon>
        <taxon>Tylenchomorpha</taxon>
        <taxon>Sphaerularioidea</taxon>
        <taxon>Anguinidae</taxon>
        <taxon>Anguininae</taxon>
        <taxon>Ditylenchus</taxon>
    </lineage>
</organism>
<dbReference type="AlphaFoldDB" id="A0AAD4MHD1"/>
<dbReference type="EMBL" id="JAKKPZ010000421">
    <property type="protein sequence ID" value="KAI1695265.1"/>
    <property type="molecule type" value="Genomic_DNA"/>
</dbReference>
<evidence type="ECO:0000313" key="3">
    <source>
        <dbReference type="Proteomes" id="UP001201812"/>
    </source>
</evidence>
<sequence>MDEYHEGTLSGRTIFWCPGGGGHIAYCPQPIDPDDWTYCCIFYYKGTDLPSCCRYPFHTGVMVAFFLSGIVIAFILAFFCCWCVPWCPLAKRIAENHDQELEIREFESQQQPLYPYNSDDS</sequence>
<protein>
    <submittedName>
        <fullName evidence="2">Uncharacterized protein</fullName>
    </submittedName>
</protein>
<feature type="transmembrane region" description="Helical" evidence="1">
    <location>
        <begin position="64"/>
        <end position="84"/>
    </location>
</feature>
<keyword evidence="1" id="KW-0472">Membrane</keyword>
<proteinExistence type="predicted"/>